<dbReference type="GO" id="GO:0046872">
    <property type="term" value="F:metal ion binding"/>
    <property type="evidence" value="ECO:0007669"/>
    <property type="project" value="UniProtKB-KW"/>
</dbReference>
<dbReference type="EC" id="5.6.2.3" evidence="17"/>
<reference evidence="24" key="1">
    <citation type="journal article" date="2020" name="Fungal Divers.">
        <title>Resolving the Mortierellaceae phylogeny through synthesis of multi-gene phylogenetics and phylogenomics.</title>
        <authorList>
            <person name="Vandepol N."/>
            <person name="Liber J."/>
            <person name="Desiro A."/>
            <person name="Na H."/>
            <person name="Kennedy M."/>
            <person name="Barry K."/>
            <person name="Grigoriev I.V."/>
            <person name="Miller A.N."/>
            <person name="O'Donnell K."/>
            <person name="Stajich J.E."/>
            <person name="Bonito G."/>
        </authorList>
    </citation>
    <scope>NUCLEOTIDE SEQUENCE</scope>
    <source>
        <strain evidence="24">REB-010B</strain>
    </source>
</reference>
<gene>
    <name evidence="24" type="primary">DDX11</name>
    <name evidence="24" type="ORF">BGZ99_001490</name>
</gene>
<keyword evidence="6" id="KW-0479">Metal-binding</keyword>
<evidence type="ECO:0000256" key="22">
    <source>
        <dbReference type="SAM" id="MobiDB-lite"/>
    </source>
</evidence>
<evidence type="ECO:0000256" key="16">
    <source>
        <dbReference type="ARBA" id="ARBA00029709"/>
    </source>
</evidence>
<dbReference type="PROSITE" id="PS51193">
    <property type="entry name" value="HELICASE_ATP_BIND_2"/>
    <property type="match status" value="1"/>
</dbReference>
<dbReference type="OrthoDB" id="267079at2759"/>
<evidence type="ECO:0000256" key="11">
    <source>
        <dbReference type="ARBA" id="ARBA00023004"/>
    </source>
</evidence>
<dbReference type="PANTHER" id="PTHR11472">
    <property type="entry name" value="DNA REPAIR DEAD HELICASE RAD3/XP-D SUBFAMILY MEMBER"/>
    <property type="match status" value="1"/>
</dbReference>
<feature type="compositionally biased region" description="Acidic residues" evidence="22">
    <location>
        <begin position="391"/>
        <end position="400"/>
    </location>
</feature>
<dbReference type="GO" id="GO:0051536">
    <property type="term" value="F:iron-sulfur cluster binding"/>
    <property type="evidence" value="ECO:0007669"/>
    <property type="project" value="UniProtKB-KW"/>
</dbReference>
<evidence type="ECO:0000256" key="6">
    <source>
        <dbReference type="ARBA" id="ARBA00022723"/>
    </source>
</evidence>
<dbReference type="InterPro" id="IPR010614">
    <property type="entry name" value="RAD3-like_helicase_DEAD"/>
</dbReference>
<dbReference type="InterPro" id="IPR027417">
    <property type="entry name" value="P-loop_NTPase"/>
</dbReference>
<evidence type="ECO:0000256" key="17">
    <source>
        <dbReference type="ARBA" id="ARBA00044969"/>
    </source>
</evidence>
<keyword evidence="8" id="KW-0378">Hydrolase</keyword>
<dbReference type="AlphaFoldDB" id="A0A9P6UKD6"/>
<evidence type="ECO:0000256" key="8">
    <source>
        <dbReference type="ARBA" id="ARBA00022801"/>
    </source>
</evidence>
<comment type="cofactor">
    <cofactor evidence="1">
        <name>[4Fe-4S] cluster</name>
        <dbReference type="ChEBI" id="CHEBI:49883"/>
    </cofactor>
</comment>
<feature type="region of interest" description="Disordered" evidence="22">
    <location>
        <begin position="710"/>
        <end position="734"/>
    </location>
</feature>
<dbReference type="GO" id="GO:0006139">
    <property type="term" value="P:nucleobase-containing compound metabolic process"/>
    <property type="evidence" value="ECO:0007669"/>
    <property type="project" value="InterPro"/>
</dbReference>
<keyword evidence="13" id="KW-0413">Isomerase</keyword>
<dbReference type="CDD" id="cd18788">
    <property type="entry name" value="SF2_C_XPD"/>
    <property type="match status" value="1"/>
</dbReference>
<evidence type="ECO:0000313" key="25">
    <source>
        <dbReference type="Proteomes" id="UP000738325"/>
    </source>
</evidence>
<dbReference type="GO" id="GO:0005524">
    <property type="term" value="F:ATP binding"/>
    <property type="evidence" value="ECO:0007669"/>
    <property type="project" value="UniProtKB-KW"/>
</dbReference>
<evidence type="ECO:0000256" key="13">
    <source>
        <dbReference type="ARBA" id="ARBA00023235"/>
    </source>
</evidence>
<dbReference type="EMBL" id="JAAAIP010001385">
    <property type="protein sequence ID" value="KAG0307282.1"/>
    <property type="molecule type" value="Genomic_DNA"/>
</dbReference>
<feature type="compositionally biased region" description="Polar residues" evidence="22">
    <location>
        <begin position="660"/>
        <end position="674"/>
    </location>
</feature>
<evidence type="ECO:0000256" key="5">
    <source>
        <dbReference type="ARBA" id="ARBA00017386"/>
    </source>
</evidence>
<comment type="similarity">
    <text evidence="3">Belongs to the DEAD box helicase family. DEAH subfamily. DDX11/CHL1 sub-subfamily.</text>
</comment>
<dbReference type="Pfam" id="PF13307">
    <property type="entry name" value="Helicase_C_2"/>
    <property type="match status" value="1"/>
</dbReference>
<feature type="region of interest" description="Disordered" evidence="22">
    <location>
        <begin position="385"/>
        <end position="406"/>
    </location>
</feature>
<feature type="compositionally biased region" description="Acidic residues" evidence="22">
    <location>
        <begin position="212"/>
        <end position="231"/>
    </location>
</feature>
<dbReference type="PANTHER" id="PTHR11472:SF41">
    <property type="entry name" value="ATP-DEPENDENT DNA HELICASE DDX11-RELATED"/>
    <property type="match status" value="1"/>
</dbReference>
<feature type="region of interest" description="Disordered" evidence="22">
    <location>
        <begin position="563"/>
        <end position="593"/>
    </location>
</feature>
<evidence type="ECO:0000256" key="21">
    <source>
        <dbReference type="ARBA" id="ARBA00048954"/>
    </source>
</evidence>
<dbReference type="SMART" id="SM00488">
    <property type="entry name" value="DEXDc2"/>
    <property type="match status" value="1"/>
</dbReference>
<evidence type="ECO:0000256" key="1">
    <source>
        <dbReference type="ARBA" id="ARBA00001966"/>
    </source>
</evidence>
<dbReference type="NCBIfam" id="TIGR00604">
    <property type="entry name" value="rad3"/>
    <property type="match status" value="1"/>
</dbReference>
<keyword evidence="11" id="KW-0408">Iron</keyword>
<name>A0A9P6UKD6_9FUNG</name>
<dbReference type="GO" id="GO:0043139">
    <property type="term" value="F:5'-3' DNA helicase activity"/>
    <property type="evidence" value="ECO:0007669"/>
    <property type="project" value="UniProtKB-EC"/>
</dbReference>
<dbReference type="InterPro" id="IPR013020">
    <property type="entry name" value="Rad3/Chl1-like"/>
</dbReference>
<feature type="region of interest" description="Disordered" evidence="22">
    <location>
        <begin position="655"/>
        <end position="679"/>
    </location>
</feature>
<dbReference type="InterPro" id="IPR006555">
    <property type="entry name" value="ATP-dep_Helicase_C"/>
</dbReference>
<keyword evidence="9 24" id="KW-0347">Helicase</keyword>
<dbReference type="SMART" id="SM00491">
    <property type="entry name" value="HELICc2"/>
    <property type="match status" value="1"/>
</dbReference>
<comment type="caution">
    <text evidence="24">The sequence shown here is derived from an EMBL/GenBank/DDBJ whole genome shotgun (WGS) entry which is preliminary data.</text>
</comment>
<feature type="compositionally biased region" description="Polar residues" evidence="22">
    <location>
        <begin position="192"/>
        <end position="201"/>
    </location>
</feature>
<proteinExistence type="inferred from homology"/>
<keyword evidence="10" id="KW-0067">ATP-binding</keyword>
<dbReference type="Gene3D" id="3.40.50.300">
    <property type="entry name" value="P-loop containing nucleotide triphosphate hydrolases"/>
    <property type="match status" value="3"/>
</dbReference>
<evidence type="ECO:0000256" key="14">
    <source>
        <dbReference type="ARBA" id="ARBA00023242"/>
    </source>
</evidence>
<sequence>MISQDFLSTVSLARQLEEVEEQGQEEQQEEHVPLPVPASFPAFPYPTPYTIQTQFMQQLFECIDQRKVGIFESPTGTGKSLSMICGAVSWLMDHELAEQKRAKREQEEEETSKQGGGTLGTGMSSSSKKTSDDTPDWVQQHRATSDAAFERQEREARRVALEARVKKIRDREKKMRESMARKQKRQAAGLVSFSSNSQHQQRLVKKKKGQELDDDDDNDDSEFLVDEYDSDDNSKRGKKPHNGSDDYGNVSKEVLELLKSFDEKEASHASKRTAFGVNEEDQEPDVLKIYYCSRTHSQLSQFVDELRKTSYGDHLHVISLGSRKSLCVNDRFRRKASSKASRTAEPIVSVNKLNDACLDAQKSGTPSDQRCEFLHLPSSNFGSKARLGASADDDDNDDNNNSDGISMNRTFRWGNDSAMDGDEKLLEFRDRTLARVRDIEELAQLGSELETCPYYGSRQTVRHCQLVTLPYNLLLHASTRESLKLVVKDNILLLDEAHNLINSLLQMHSVSLTLQQIVLAQDQLRLYLRRYEKRLSSTNEGYIRVLIRILVCLEGFIEKWKAGPSSSSSSRPDQTQQQQQAQAPTPPQGRVHRPVDRVMKVNEFLHDAGMDHINLFKAHAYLETSGVARKLQGLHEALQKKAAARLAKEDGKATVHIHTSRTAASKSTAQQPSHPSTTISTTPILLTVDAFLMSLLHADNDGRIIVSMEEETSGTSEEGDDLLQSGSSASEPTLGRARRPVLKFMLLNPANVFKPLVDEARSVILAGGTMEPVSDLLSHLFPYLKKGDAGNLVQPGQAAVASTGMSYPRIHRFTCGHVIPRENLLTLVMEKTPTGGSLELNFANRTQDQVVDGIGQSLVNVLGMIPDGVVVFFVSYSYMAQVLTRWQVKSQTASGTFASQTILERIQARKRIFVEPREAAEADRLLKDYQDCIYATTEHEPATTTGQGGGGAPRGAVLFSVVGGKMSEGINFSDRLGRGVVMVGMPFPNKGSAELQERMRYMDQVQQQELEESLRRRQSALPSAPMRITAGSEYYENLCMRAVNQSIGRAIRHQGDYAVIILMDKRYGVGRIRKKLPEWIGSSIEVCEQFGPTMTKLAGFFRTKRELAAKIGGARSS</sequence>
<comment type="subcellular location">
    <subcellularLocation>
        <location evidence="2">Nucleus</location>
    </subcellularLocation>
</comment>
<accession>A0A9P6UKD6</accession>
<evidence type="ECO:0000256" key="18">
    <source>
        <dbReference type="ARBA" id="ARBA00044998"/>
    </source>
</evidence>
<dbReference type="InterPro" id="IPR006554">
    <property type="entry name" value="Helicase-like_DEXD_c2"/>
</dbReference>
<evidence type="ECO:0000256" key="2">
    <source>
        <dbReference type="ARBA" id="ARBA00004123"/>
    </source>
</evidence>
<keyword evidence="15" id="KW-0131">Cell cycle</keyword>
<dbReference type="InterPro" id="IPR045028">
    <property type="entry name" value="DinG/Rad3-like"/>
</dbReference>
<evidence type="ECO:0000256" key="12">
    <source>
        <dbReference type="ARBA" id="ARBA00023014"/>
    </source>
</evidence>
<feature type="domain" description="Helicase ATP-binding" evidence="23">
    <location>
        <begin position="38"/>
        <end position="547"/>
    </location>
</feature>
<feature type="compositionally biased region" description="Low complexity" evidence="22">
    <location>
        <begin position="564"/>
        <end position="583"/>
    </location>
</feature>
<dbReference type="GO" id="GO:0016818">
    <property type="term" value="F:hydrolase activity, acting on acid anhydrides, in phosphorus-containing anhydrides"/>
    <property type="evidence" value="ECO:0007669"/>
    <property type="project" value="InterPro"/>
</dbReference>
<keyword evidence="7" id="KW-0547">Nucleotide-binding</keyword>
<organism evidence="24 25">
    <name type="scientific">Dissophora globulifera</name>
    <dbReference type="NCBI Taxonomy" id="979702"/>
    <lineage>
        <taxon>Eukaryota</taxon>
        <taxon>Fungi</taxon>
        <taxon>Fungi incertae sedis</taxon>
        <taxon>Mucoromycota</taxon>
        <taxon>Mortierellomycotina</taxon>
        <taxon>Mortierellomycetes</taxon>
        <taxon>Mortierellales</taxon>
        <taxon>Mortierellaceae</taxon>
        <taxon>Dissophora</taxon>
    </lineage>
</organism>
<evidence type="ECO:0000256" key="20">
    <source>
        <dbReference type="ARBA" id="ARBA00045702"/>
    </source>
</evidence>
<evidence type="ECO:0000256" key="9">
    <source>
        <dbReference type="ARBA" id="ARBA00022806"/>
    </source>
</evidence>
<dbReference type="InterPro" id="IPR014013">
    <property type="entry name" value="Helic_SF1/SF2_ATP-bd_DinG/Rad3"/>
</dbReference>
<evidence type="ECO:0000256" key="7">
    <source>
        <dbReference type="ARBA" id="ARBA00022741"/>
    </source>
</evidence>
<feature type="compositionally biased region" description="Basic and acidic residues" evidence="22">
    <location>
        <begin position="169"/>
        <end position="180"/>
    </location>
</feature>
<evidence type="ECO:0000256" key="19">
    <source>
        <dbReference type="ARBA" id="ARBA00045008"/>
    </source>
</evidence>
<feature type="compositionally biased region" description="Acidic residues" evidence="22">
    <location>
        <begin position="710"/>
        <end position="721"/>
    </location>
</feature>
<feature type="region of interest" description="Disordered" evidence="22">
    <location>
        <begin position="98"/>
        <end position="152"/>
    </location>
</feature>
<dbReference type="GO" id="GO:0003677">
    <property type="term" value="F:DNA binding"/>
    <property type="evidence" value="ECO:0007669"/>
    <property type="project" value="InterPro"/>
</dbReference>
<evidence type="ECO:0000259" key="23">
    <source>
        <dbReference type="PROSITE" id="PS51193"/>
    </source>
</evidence>
<dbReference type="GO" id="GO:0005634">
    <property type="term" value="C:nucleus"/>
    <property type="evidence" value="ECO:0007669"/>
    <property type="project" value="UniProtKB-SubCell"/>
</dbReference>
<evidence type="ECO:0000256" key="3">
    <source>
        <dbReference type="ARBA" id="ARBA00008435"/>
    </source>
</evidence>
<keyword evidence="12" id="KW-0411">Iron-sulfur</keyword>
<protein>
    <recommendedName>
        <fullName evidence="5">ATP-dependent DNA helicase CHL1</fullName>
        <ecNumber evidence="17">5.6.2.3</ecNumber>
    </recommendedName>
    <alternativeName>
        <fullName evidence="4">ATP-dependent DNA helicase chl1</fullName>
    </alternativeName>
    <alternativeName>
        <fullName evidence="16">Chromosome loss protein 1</fullName>
    </alternativeName>
    <alternativeName>
        <fullName evidence="18 19">DNA 5'-3' helicase CHL1</fullName>
    </alternativeName>
</protein>
<keyword evidence="25" id="KW-1185">Reference proteome</keyword>
<evidence type="ECO:0000313" key="24">
    <source>
        <dbReference type="EMBL" id="KAG0307282.1"/>
    </source>
</evidence>
<evidence type="ECO:0000256" key="4">
    <source>
        <dbReference type="ARBA" id="ARBA00016387"/>
    </source>
</evidence>
<comment type="catalytic activity">
    <reaction evidence="21">
        <text>ATP + H2O = ADP + phosphate + H(+)</text>
        <dbReference type="Rhea" id="RHEA:13065"/>
        <dbReference type="ChEBI" id="CHEBI:15377"/>
        <dbReference type="ChEBI" id="CHEBI:15378"/>
        <dbReference type="ChEBI" id="CHEBI:30616"/>
        <dbReference type="ChEBI" id="CHEBI:43474"/>
        <dbReference type="ChEBI" id="CHEBI:456216"/>
        <dbReference type="EC" id="5.6.2.3"/>
    </reaction>
</comment>
<evidence type="ECO:0000256" key="15">
    <source>
        <dbReference type="ARBA" id="ARBA00023306"/>
    </source>
</evidence>
<dbReference type="GO" id="GO:0034085">
    <property type="term" value="P:establishment of sister chromatid cohesion"/>
    <property type="evidence" value="ECO:0007669"/>
    <property type="project" value="TreeGrafter"/>
</dbReference>
<dbReference type="SUPFAM" id="SSF52540">
    <property type="entry name" value="P-loop containing nucleoside triphosphate hydrolases"/>
    <property type="match status" value="1"/>
</dbReference>
<feature type="region of interest" description="Disordered" evidence="22">
    <location>
        <begin position="169"/>
        <end position="249"/>
    </location>
</feature>
<dbReference type="Proteomes" id="UP000738325">
    <property type="component" value="Unassembled WGS sequence"/>
</dbReference>
<evidence type="ECO:0000256" key="10">
    <source>
        <dbReference type="ARBA" id="ARBA00022840"/>
    </source>
</evidence>
<dbReference type="Pfam" id="PF06733">
    <property type="entry name" value="DEAD_2"/>
    <property type="match status" value="1"/>
</dbReference>
<comment type="function">
    <text evidence="20">ATP-dependent DNA helicase important for chromosome transmission and normal cell cycle progression in G(2)/M. May have a role in changing DNA topology to allow the loading of proteins involved in maintaining sister chromatid cohesion in the vicinity of the centromeres. Has a specific role in chromosome segregation during meiosis II.</text>
</comment>
<keyword evidence="14" id="KW-0539">Nucleus</keyword>